<sequence>MRNKEVFSYQQERDYIDDCLRHVGSKQHLFYETHICTIFRVNAGPAEHFSETRALYLLQKYRRKRQSHCTGSLLEDRISFERNKASGKIPFRPWVTYKEIKEIYINRATPHFFVLCIDSMYSSMRYYEIYKCKIPETAQTVCEYLRRAMNDTDKVLRDLTSIRQVYVDDVGRVRSVSNFEIENNRATISIPENNQNYYAHNNISPVYIPSPVMVSPVKQSYSPSLNASAKRRTIDNLHDVTYLTYDPHKGIITNRYGPVYLYLYRPKSQGTLGNNSIYSDRRSSYSYGNEDHHRNSPYRY</sequence>
<evidence type="ECO:0000256" key="1">
    <source>
        <dbReference type="SAM" id="MobiDB-lite"/>
    </source>
</evidence>
<dbReference type="Pfam" id="PF25356">
    <property type="entry name" value="PH_trem"/>
    <property type="match status" value="1"/>
</dbReference>
<feature type="compositionally biased region" description="Basic and acidic residues" evidence="1">
    <location>
        <begin position="279"/>
        <end position="294"/>
    </location>
</feature>
<dbReference type="InterPro" id="IPR057376">
    <property type="entry name" value="PH_trem"/>
</dbReference>
<evidence type="ECO:0000313" key="6">
    <source>
        <dbReference type="WBParaSite" id="SMRG1_16720.1"/>
    </source>
</evidence>
<protein>
    <submittedName>
        <fullName evidence="6">PAZ domain-containing protein</fullName>
    </submittedName>
</protein>
<keyword evidence="5" id="KW-1185">Reference proteome</keyword>
<organism evidence="4 6">
    <name type="scientific">Schistosoma margrebowiei</name>
    <dbReference type="NCBI Taxonomy" id="48269"/>
    <lineage>
        <taxon>Eukaryota</taxon>
        <taxon>Metazoa</taxon>
        <taxon>Spiralia</taxon>
        <taxon>Lophotrochozoa</taxon>
        <taxon>Platyhelminthes</taxon>
        <taxon>Trematoda</taxon>
        <taxon>Digenea</taxon>
        <taxon>Strigeidida</taxon>
        <taxon>Schistosomatoidea</taxon>
        <taxon>Schistosomatidae</taxon>
        <taxon>Schistosoma</taxon>
    </lineage>
</organism>
<evidence type="ECO:0000259" key="2">
    <source>
        <dbReference type="Pfam" id="PF25356"/>
    </source>
</evidence>
<feature type="region of interest" description="Disordered" evidence="1">
    <location>
        <begin position="272"/>
        <end position="300"/>
    </location>
</feature>
<dbReference type="Proteomes" id="UP000050790">
    <property type="component" value="Unassembled WGS sequence"/>
</dbReference>
<dbReference type="WBParaSite" id="SMRG1_16720.1">
    <property type="protein sequence ID" value="SMRG1_16720.1"/>
    <property type="gene ID" value="SMRG1_16720"/>
</dbReference>
<proteinExistence type="predicted"/>
<dbReference type="EMBL" id="UZAI01000506">
    <property type="protein sequence ID" value="VDO53771.1"/>
    <property type="molecule type" value="Genomic_DNA"/>
</dbReference>
<gene>
    <name evidence="3" type="ORF">SMRZ_LOCUS2057</name>
</gene>
<reference evidence="6" key="2">
    <citation type="submission" date="2023-11" db="UniProtKB">
        <authorList>
            <consortium name="WormBaseParasite"/>
        </authorList>
    </citation>
    <scope>IDENTIFICATION</scope>
</reference>
<feature type="domain" description="Trematode PH-like" evidence="2">
    <location>
        <begin position="25"/>
        <end position="154"/>
    </location>
</feature>
<dbReference type="OrthoDB" id="6245487at2759"/>
<dbReference type="Proteomes" id="UP000277204">
    <property type="component" value="Unassembled WGS sequence"/>
</dbReference>
<dbReference type="AlphaFoldDB" id="A0A183LE32"/>
<evidence type="ECO:0000313" key="5">
    <source>
        <dbReference type="Proteomes" id="UP000277204"/>
    </source>
</evidence>
<evidence type="ECO:0000313" key="3">
    <source>
        <dbReference type="EMBL" id="VDO53771.1"/>
    </source>
</evidence>
<reference evidence="3 5" key="1">
    <citation type="submission" date="2018-11" db="EMBL/GenBank/DDBJ databases">
        <authorList>
            <consortium name="Pathogen Informatics"/>
        </authorList>
    </citation>
    <scope>NUCLEOTIDE SEQUENCE [LARGE SCALE GENOMIC DNA]</scope>
    <source>
        <strain evidence="3 5">Zambia</strain>
    </source>
</reference>
<evidence type="ECO:0000313" key="4">
    <source>
        <dbReference type="Proteomes" id="UP000050790"/>
    </source>
</evidence>
<accession>A0A183LE32</accession>
<name>A0A183LE32_9TREM</name>